<name>A0A1C3WJ41_9HYPH</name>
<proteinExistence type="predicted"/>
<reference evidence="2" key="1">
    <citation type="submission" date="2016-08" db="EMBL/GenBank/DDBJ databases">
        <authorList>
            <person name="Varghese N."/>
            <person name="Submissions Spin"/>
        </authorList>
    </citation>
    <scope>NUCLEOTIDE SEQUENCE [LARGE SCALE GENOMIC DNA]</scope>
    <source>
        <strain evidence="2">CCBAU 57015</strain>
    </source>
</reference>
<organism evidence="1 2">
    <name type="scientific">Rhizobium hainanense</name>
    <dbReference type="NCBI Taxonomy" id="52131"/>
    <lineage>
        <taxon>Bacteria</taxon>
        <taxon>Pseudomonadati</taxon>
        <taxon>Pseudomonadota</taxon>
        <taxon>Alphaproteobacteria</taxon>
        <taxon>Hyphomicrobiales</taxon>
        <taxon>Rhizobiaceae</taxon>
        <taxon>Rhizobium/Agrobacterium group</taxon>
        <taxon>Rhizobium</taxon>
    </lineage>
</organism>
<sequence length="277" mass="31421">MLRRQGRHISRTFKDTAYGSAESAFEQARDYRDAIMHALPPVTLREKANCLRSDNTSGVSGVYKAHDPQPRWIAYLSSPDGVRTKGYSVSRYGDEKAKIFAIRKRQEWLADIPSAFHTVNEEAKAVARWQFPDRLNHIPSVTNSHLMPPEAIDEILTKIDQDFDARRPLRLRVTIRGDANDRLRAIVVFNKTGAQIKQISIGTRSRSLAESLSLMRSSLQRALLEFCGEPVVRRFEAGYAARLLDPVSFDRVRGSEIAMYIPRHTTYLSGQDTSQSE</sequence>
<evidence type="ECO:0000313" key="2">
    <source>
        <dbReference type="Proteomes" id="UP000186228"/>
    </source>
</evidence>
<dbReference type="EMBL" id="FMAC01000021">
    <property type="protein sequence ID" value="SCB39960.1"/>
    <property type="molecule type" value="Genomic_DNA"/>
</dbReference>
<keyword evidence="2" id="KW-1185">Reference proteome</keyword>
<dbReference type="Proteomes" id="UP000186228">
    <property type="component" value="Unassembled WGS sequence"/>
</dbReference>
<protein>
    <submittedName>
        <fullName evidence="1">AP2 domain-containing protein</fullName>
    </submittedName>
</protein>
<accession>A0A1C3WJ41</accession>
<dbReference type="Gene3D" id="1.20.5.2050">
    <property type="match status" value="1"/>
</dbReference>
<dbReference type="STRING" id="52131.GA0061100_12133"/>
<gene>
    <name evidence="1" type="ORF">GA0061100_12133</name>
</gene>
<evidence type="ECO:0000313" key="1">
    <source>
        <dbReference type="EMBL" id="SCB39960.1"/>
    </source>
</evidence>
<dbReference type="AlphaFoldDB" id="A0A1C3WJ41"/>